<evidence type="ECO:0000256" key="1">
    <source>
        <dbReference type="SAM" id="MobiDB-lite"/>
    </source>
</evidence>
<dbReference type="InterPro" id="IPR009758">
    <property type="entry name" value="DUF1326"/>
</dbReference>
<dbReference type="Pfam" id="PF07040">
    <property type="entry name" value="DUF1326"/>
    <property type="match status" value="1"/>
</dbReference>
<sequence>MATVPEWRLAGDWFDICSCDIPCPCEFAQAPTNNACQGMLAWHVRHGHFGEVQLDDLNLLALAAFEGNVWAGEAAVAMGLFIDESADGQQRDALQRIFAGEAGGWPAQFAALVGEFRGIEFVPITFEVADDLAYWRAEIPNRVVGRAEALTGPTTPPGQRVQMLNPPGSEVGPGQVATWGRSVDVRTEGFGFQWSGESRSSKHIPFDWAGPDPVSP</sequence>
<dbReference type="AlphaFoldDB" id="A0A1B2ELT4"/>
<dbReference type="InterPro" id="IPR014581">
    <property type="entry name" value="UCP033303"/>
</dbReference>
<dbReference type="PIRSF" id="PIRSF033303">
    <property type="entry name" value="UCP033303"/>
    <property type="match status" value="1"/>
</dbReference>
<dbReference type="EMBL" id="CP016616">
    <property type="protein sequence ID" value="ANY80938.1"/>
    <property type="molecule type" value="Genomic_DNA"/>
</dbReference>
<accession>A0A1B2ELT4</accession>
<name>A0A1B2ELT4_9HYPH</name>
<dbReference type="KEGG" id="moc:BB934_24145"/>
<feature type="region of interest" description="Disordered" evidence="1">
    <location>
        <begin position="196"/>
        <end position="216"/>
    </location>
</feature>
<gene>
    <name evidence="2" type="ORF">BB934_24145</name>
</gene>
<evidence type="ECO:0008006" key="3">
    <source>
        <dbReference type="Google" id="ProtNLM"/>
    </source>
</evidence>
<organism evidence="2">
    <name type="scientific">Microvirga ossetica</name>
    <dbReference type="NCBI Taxonomy" id="1882682"/>
    <lineage>
        <taxon>Bacteria</taxon>
        <taxon>Pseudomonadati</taxon>
        <taxon>Pseudomonadota</taxon>
        <taxon>Alphaproteobacteria</taxon>
        <taxon>Hyphomicrobiales</taxon>
        <taxon>Methylobacteriaceae</taxon>
        <taxon>Microvirga</taxon>
    </lineage>
</organism>
<dbReference type="RefSeq" id="WP_099512006.1">
    <property type="nucleotide sequence ID" value="NZ_CP016616.1"/>
</dbReference>
<reference evidence="2" key="1">
    <citation type="submission" date="2016-07" db="EMBL/GenBank/DDBJ databases">
        <title>Microvirga ossetica sp. nov. a new species of rhizobia isolated from root nodules of the legume species Vicia alpestris Steven originated from North Ossetia region in the Caucasus.</title>
        <authorList>
            <person name="Safronova V.I."/>
            <person name="Kuznetsova I.G."/>
            <person name="Sazanova A.L."/>
            <person name="Belimov A."/>
            <person name="Andronov E."/>
            <person name="Osledkin Y.S."/>
            <person name="Onishchuk O.P."/>
            <person name="Kurchak O.N."/>
            <person name="Shaposhnikov A.I."/>
            <person name="Willems A."/>
            <person name="Tikhonovich I.A."/>
        </authorList>
    </citation>
    <scope>NUCLEOTIDE SEQUENCE [LARGE SCALE GENOMIC DNA]</scope>
    <source>
        <strain evidence="2">V5/3M</strain>
    </source>
</reference>
<dbReference type="OrthoDB" id="9802256at2"/>
<proteinExistence type="predicted"/>
<evidence type="ECO:0000313" key="2">
    <source>
        <dbReference type="EMBL" id="ANY80938.1"/>
    </source>
</evidence>
<protein>
    <recommendedName>
        <fullName evidence="3">DUF1326 domain-containing protein</fullName>
    </recommendedName>
</protein>